<organism evidence="1 2">
    <name type="scientific">Pycnoporus cinnabarinus</name>
    <name type="common">Cinnabar-red polypore</name>
    <name type="synonym">Trametes cinnabarina</name>
    <dbReference type="NCBI Taxonomy" id="5643"/>
    <lineage>
        <taxon>Eukaryota</taxon>
        <taxon>Fungi</taxon>
        <taxon>Dikarya</taxon>
        <taxon>Basidiomycota</taxon>
        <taxon>Agaricomycotina</taxon>
        <taxon>Agaricomycetes</taxon>
        <taxon>Polyporales</taxon>
        <taxon>Polyporaceae</taxon>
        <taxon>Trametes</taxon>
    </lineage>
</organism>
<comment type="caution">
    <text evidence="1">The sequence shown here is derived from an EMBL/GenBank/DDBJ whole genome shotgun (WGS) entry which is preliminary data.</text>
</comment>
<accession>A0A060SE57</accession>
<evidence type="ECO:0000313" key="2">
    <source>
        <dbReference type="Proteomes" id="UP000029665"/>
    </source>
</evidence>
<evidence type="ECO:0008006" key="3">
    <source>
        <dbReference type="Google" id="ProtNLM"/>
    </source>
</evidence>
<dbReference type="STRING" id="5643.A0A060SE57"/>
<dbReference type="Proteomes" id="UP000029665">
    <property type="component" value="Unassembled WGS sequence"/>
</dbReference>
<dbReference type="OrthoDB" id="2756379at2759"/>
<keyword evidence="2" id="KW-1185">Reference proteome</keyword>
<proteinExistence type="predicted"/>
<dbReference type="OMA" id="THLCLED"/>
<reference evidence="1" key="1">
    <citation type="submission" date="2014-01" db="EMBL/GenBank/DDBJ databases">
        <title>The genome of the white-rot fungus Pycnoporus cinnabarinus: a basidiomycete model with a versatile arsenal for lignocellulosic biomass breakdown.</title>
        <authorList>
            <person name="Levasseur A."/>
            <person name="Lomascolo A."/>
            <person name="Ruiz-Duenas F.J."/>
            <person name="Uzan E."/>
            <person name="Piumi F."/>
            <person name="Kues U."/>
            <person name="Ram A.F.J."/>
            <person name="Murat C."/>
            <person name="Haon M."/>
            <person name="Benoit I."/>
            <person name="Arfi Y."/>
            <person name="Chevret D."/>
            <person name="Drula E."/>
            <person name="Kwon M.J."/>
            <person name="Gouret P."/>
            <person name="Lesage-Meessen L."/>
            <person name="Lombard V."/>
            <person name="Mariette J."/>
            <person name="Noirot C."/>
            <person name="Park J."/>
            <person name="Patyshakuliyeva A."/>
            <person name="Wieneger R.A.B."/>
            <person name="Wosten H.A.B."/>
            <person name="Martin F."/>
            <person name="Coutinho P.M."/>
            <person name="de Vries R."/>
            <person name="Martinez A.T."/>
            <person name="Klopp C."/>
            <person name="Pontarotti P."/>
            <person name="Henrissat B."/>
            <person name="Record E."/>
        </authorList>
    </citation>
    <scope>NUCLEOTIDE SEQUENCE [LARGE SCALE GENOMIC DNA]</scope>
    <source>
        <strain evidence="1">BRFM137</strain>
    </source>
</reference>
<dbReference type="AlphaFoldDB" id="A0A060SE57"/>
<protein>
    <recommendedName>
        <fullName evidence="3">F-box domain-containing protein</fullName>
    </recommendedName>
</protein>
<sequence length="528" mass="59914">MEQLFGTALSRTRAAINRQRSLIHRLPVELVVMISRYAIDIPLFHIYDCGSAAVRRLQDCGAPFFQISRTLIPLSHVCQFWRNALLDNPAFWSVIYDYNVDAAYTFLQRSQQVPLIIQFVRKASVTADPLLGVPPYARFFTDHDLQARLREIRWISLPSAIHKVDYLLFPAPRLELLELIYDVRDRDQLYCATPPILFAGQAPQLRHVLLARMGWLPGNRFDSLTCLVLSRMYDIDFFEYTRLLLNCPIIEELVFKEIDATAPVVEHPPIPGLANGQELLPRLRSLTFHIMSMRSHQKTFEDTPPLALSAVAPRATQALTAVRFSYSSTSTRATILATGQGVTIRHISPPTLRTDLRHALLLFAWLAHQLSVFPLDRLRTVRLEVPTVETPRTNTSPVPRTVTPVTVPSLRTRIAQMTGLEEIELVTDNMPEVLLRLASRQSSSSLIPRQDEAPEWRLPLLRITYIRPLHYSAARRPDLTDLFDAVDVLAFDIGPDHPPEAQQATVASLNPLIEVWNERVVITIGSRA</sequence>
<dbReference type="HOGENOM" id="CLU_515938_0_0_1"/>
<evidence type="ECO:0000313" key="1">
    <source>
        <dbReference type="EMBL" id="CDO70673.1"/>
    </source>
</evidence>
<dbReference type="EMBL" id="CCBP010000090">
    <property type="protein sequence ID" value="CDO70673.1"/>
    <property type="molecule type" value="Genomic_DNA"/>
</dbReference>
<gene>
    <name evidence="1" type="ORF">BN946_scf184761.g11</name>
</gene>
<name>A0A060SE57_PYCCI</name>